<feature type="region of interest" description="Disordered" evidence="1">
    <location>
        <begin position="1"/>
        <end position="34"/>
    </location>
</feature>
<gene>
    <name evidence="2" type="ORF">Cci01nite_15340</name>
</gene>
<proteinExistence type="predicted"/>
<evidence type="ECO:0000313" key="2">
    <source>
        <dbReference type="EMBL" id="GIF96440.1"/>
    </source>
</evidence>
<dbReference type="Proteomes" id="UP000659904">
    <property type="component" value="Unassembled WGS sequence"/>
</dbReference>
<evidence type="ECO:0000256" key="1">
    <source>
        <dbReference type="SAM" id="MobiDB-lite"/>
    </source>
</evidence>
<reference evidence="2 3" key="1">
    <citation type="submission" date="2021-01" db="EMBL/GenBank/DDBJ databases">
        <title>Whole genome shotgun sequence of Catellatospora citrea NBRC 14495.</title>
        <authorList>
            <person name="Komaki H."/>
            <person name="Tamura T."/>
        </authorList>
    </citation>
    <scope>NUCLEOTIDE SEQUENCE [LARGE SCALE GENOMIC DNA]</scope>
    <source>
        <strain evidence="2 3">NBRC 14495</strain>
    </source>
</reference>
<organism evidence="2 3">
    <name type="scientific">Catellatospora citrea</name>
    <dbReference type="NCBI Taxonomy" id="53366"/>
    <lineage>
        <taxon>Bacteria</taxon>
        <taxon>Bacillati</taxon>
        <taxon>Actinomycetota</taxon>
        <taxon>Actinomycetes</taxon>
        <taxon>Micromonosporales</taxon>
        <taxon>Micromonosporaceae</taxon>
        <taxon>Catellatospora</taxon>
    </lineage>
</organism>
<accession>A0A8J3NZL2</accession>
<comment type="caution">
    <text evidence="2">The sequence shown here is derived from an EMBL/GenBank/DDBJ whole genome shotgun (WGS) entry which is preliminary data.</text>
</comment>
<evidence type="ECO:0000313" key="3">
    <source>
        <dbReference type="Proteomes" id="UP000659904"/>
    </source>
</evidence>
<dbReference type="EMBL" id="BONH01000005">
    <property type="protein sequence ID" value="GIF96440.1"/>
    <property type="molecule type" value="Genomic_DNA"/>
</dbReference>
<dbReference type="AlphaFoldDB" id="A0A8J3NZL2"/>
<protein>
    <submittedName>
        <fullName evidence="2">Uncharacterized protein</fullName>
    </submittedName>
</protein>
<name>A0A8J3NZL2_9ACTN</name>
<feature type="compositionally biased region" description="Polar residues" evidence="1">
    <location>
        <begin position="8"/>
        <end position="17"/>
    </location>
</feature>
<sequence length="70" mass="7391">MVPRDQPNACSSGSMSTPGVARNPAAPTMDTSATAATAQARFWLRVLFTLFSSNVTPTMVPESMHPQPVA</sequence>
<keyword evidence="3" id="KW-1185">Reference proteome</keyword>